<sequence>MVGMTALSQGSPRSCLIRLTRSVATVIAEISPRPQIRPCGSHWSVACTTARQIHYRAQPSDVQHAQCHDYTAARDSPTQSRYEFFHPQCLVDRLNSGIQRSARAVISPFLLQHSIGSCYCESSGRMQVPASDHDCRRQFQR</sequence>
<dbReference type="AlphaFoldDB" id="A0A6G1LBX8"/>
<evidence type="ECO:0000313" key="1">
    <source>
        <dbReference type="EMBL" id="KAF2770346.1"/>
    </source>
</evidence>
<gene>
    <name evidence="1" type="ORF">EJ03DRAFT_66374</name>
</gene>
<dbReference type="Proteomes" id="UP000799436">
    <property type="component" value="Unassembled WGS sequence"/>
</dbReference>
<protein>
    <submittedName>
        <fullName evidence="1">Uncharacterized protein</fullName>
    </submittedName>
</protein>
<accession>A0A6G1LBX8</accession>
<evidence type="ECO:0000313" key="2">
    <source>
        <dbReference type="Proteomes" id="UP000799436"/>
    </source>
</evidence>
<dbReference type="EMBL" id="ML995826">
    <property type="protein sequence ID" value="KAF2770346.1"/>
    <property type="molecule type" value="Genomic_DNA"/>
</dbReference>
<organism evidence="1 2">
    <name type="scientific">Teratosphaeria nubilosa</name>
    <dbReference type="NCBI Taxonomy" id="161662"/>
    <lineage>
        <taxon>Eukaryota</taxon>
        <taxon>Fungi</taxon>
        <taxon>Dikarya</taxon>
        <taxon>Ascomycota</taxon>
        <taxon>Pezizomycotina</taxon>
        <taxon>Dothideomycetes</taxon>
        <taxon>Dothideomycetidae</taxon>
        <taxon>Mycosphaerellales</taxon>
        <taxon>Teratosphaeriaceae</taxon>
        <taxon>Teratosphaeria</taxon>
    </lineage>
</organism>
<reference evidence="1" key="1">
    <citation type="journal article" date="2020" name="Stud. Mycol.">
        <title>101 Dothideomycetes genomes: a test case for predicting lifestyles and emergence of pathogens.</title>
        <authorList>
            <person name="Haridas S."/>
            <person name="Albert R."/>
            <person name="Binder M."/>
            <person name="Bloem J."/>
            <person name="Labutti K."/>
            <person name="Salamov A."/>
            <person name="Andreopoulos B."/>
            <person name="Baker S."/>
            <person name="Barry K."/>
            <person name="Bills G."/>
            <person name="Bluhm B."/>
            <person name="Cannon C."/>
            <person name="Castanera R."/>
            <person name="Culley D."/>
            <person name="Daum C."/>
            <person name="Ezra D."/>
            <person name="Gonzalez J."/>
            <person name="Henrissat B."/>
            <person name="Kuo A."/>
            <person name="Liang C."/>
            <person name="Lipzen A."/>
            <person name="Lutzoni F."/>
            <person name="Magnuson J."/>
            <person name="Mondo S."/>
            <person name="Nolan M."/>
            <person name="Ohm R."/>
            <person name="Pangilinan J."/>
            <person name="Park H.-J."/>
            <person name="Ramirez L."/>
            <person name="Alfaro M."/>
            <person name="Sun H."/>
            <person name="Tritt A."/>
            <person name="Yoshinaga Y."/>
            <person name="Zwiers L.-H."/>
            <person name="Turgeon B."/>
            <person name="Goodwin S."/>
            <person name="Spatafora J."/>
            <person name="Crous P."/>
            <person name="Grigoriev I."/>
        </authorList>
    </citation>
    <scope>NUCLEOTIDE SEQUENCE</scope>
    <source>
        <strain evidence="1">CBS 116005</strain>
    </source>
</reference>
<name>A0A6G1LBX8_9PEZI</name>
<keyword evidence="2" id="KW-1185">Reference proteome</keyword>
<proteinExistence type="predicted"/>